<evidence type="ECO:0000313" key="1">
    <source>
        <dbReference type="EMBL" id="KKK66159.1"/>
    </source>
</evidence>
<dbReference type="EMBL" id="LAZR01060213">
    <property type="protein sequence ID" value="KKK66159.1"/>
    <property type="molecule type" value="Genomic_DNA"/>
</dbReference>
<protein>
    <submittedName>
        <fullName evidence="1">Uncharacterized protein</fullName>
    </submittedName>
</protein>
<comment type="caution">
    <text evidence="1">The sequence shown here is derived from an EMBL/GenBank/DDBJ whole genome shotgun (WGS) entry which is preliminary data.</text>
</comment>
<accession>A0A0F8ZIB2</accession>
<reference evidence="1" key="1">
    <citation type="journal article" date="2015" name="Nature">
        <title>Complex archaea that bridge the gap between prokaryotes and eukaryotes.</title>
        <authorList>
            <person name="Spang A."/>
            <person name="Saw J.H."/>
            <person name="Jorgensen S.L."/>
            <person name="Zaremba-Niedzwiedzka K."/>
            <person name="Martijn J."/>
            <person name="Lind A.E."/>
            <person name="van Eijk R."/>
            <person name="Schleper C."/>
            <person name="Guy L."/>
            <person name="Ettema T.J."/>
        </authorList>
    </citation>
    <scope>NUCLEOTIDE SEQUENCE</scope>
</reference>
<name>A0A0F8ZIB2_9ZZZZ</name>
<dbReference type="AlphaFoldDB" id="A0A0F8ZIB2"/>
<feature type="non-terminal residue" evidence="1">
    <location>
        <position position="44"/>
    </location>
</feature>
<sequence>MDVSTHRVSPGYHSSVFGVCIGLVSRYDPLAETVLYPQWCSSEA</sequence>
<organism evidence="1">
    <name type="scientific">marine sediment metagenome</name>
    <dbReference type="NCBI Taxonomy" id="412755"/>
    <lineage>
        <taxon>unclassified sequences</taxon>
        <taxon>metagenomes</taxon>
        <taxon>ecological metagenomes</taxon>
    </lineage>
</organism>
<gene>
    <name evidence="1" type="ORF">LCGC14_2966890</name>
</gene>
<proteinExistence type="predicted"/>